<gene>
    <name evidence="2" type="ordered locus">HCD_08055</name>
</gene>
<dbReference type="Gene3D" id="1.20.1270.180">
    <property type="match status" value="1"/>
</dbReference>
<dbReference type="GO" id="GO:0042834">
    <property type="term" value="F:peptidoglycan binding"/>
    <property type="evidence" value="ECO:0007669"/>
    <property type="project" value="InterPro"/>
</dbReference>
<dbReference type="STRING" id="1163745.HCD_08055"/>
<proteinExistence type="predicted"/>
<sequence length="260" mass="29806">MGNSKLNQYELDLGKFKMRKMVLFISLSLSLNAFGLDCKKSANNPKCVQNAPKTPVTSTLKETHEGIIEILDSMGKSTQYEPLKIKEILKRSEQEWLDIVNQECVALNMLVSPKTSIENSPVYKSCYEAYAKQRIHDLNDFYQESKKVKKKIKQVNEREARLNLSKKSKKEFLADATNLKETPRMDSVMAKGYYLQVGAFSNAPNKDFLQALKAFSYQVETKDALTRYFIGPYKTQEEALQQLSNVAKNFNNKPLLVERH</sequence>
<dbReference type="InterPro" id="IPR007730">
    <property type="entry name" value="SPOR-like_dom"/>
</dbReference>
<evidence type="ECO:0000313" key="2">
    <source>
        <dbReference type="EMBL" id="AFI06595.1"/>
    </source>
</evidence>
<protein>
    <recommendedName>
        <fullName evidence="1">SPOR domain-containing protein</fullName>
    </recommendedName>
</protein>
<organism evidence="2 3">
    <name type="scientific">Helicobacter cetorum (strain ATCC BAA-540 / CCUG 52418 / MIT 99-5656)</name>
    <dbReference type="NCBI Taxonomy" id="1163745"/>
    <lineage>
        <taxon>Bacteria</taxon>
        <taxon>Pseudomonadati</taxon>
        <taxon>Campylobacterota</taxon>
        <taxon>Epsilonproteobacteria</taxon>
        <taxon>Campylobacterales</taxon>
        <taxon>Helicobacteraceae</taxon>
        <taxon>Helicobacter</taxon>
    </lineage>
</organism>
<keyword evidence="3" id="KW-1185">Reference proteome</keyword>
<dbReference type="InterPro" id="IPR036680">
    <property type="entry name" value="SPOR-like_sf"/>
</dbReference>
<dbReference type="HOGENOM" id="CLU_097109_0_0_7"/>
<dbReference type="AlphaFoldDB" id="I0EUH6"/>
<accession>I0EUH6</accession>
<dbReference type="SUPFAM" id="SSF110997">
    <property type="entry name" value="Sporulation related repeat"/>
    <property type="match status" value="1"/>
</dbReference>
<dbReference type="KEGG" id="hcm:HCD_08055"/>
<reference evidence="2 3" key="1">
    <citation type="journal article" date="2013" name="PLoS ONE">
        <title>Sequence Divergence and Conservation in Genomes ofHelicobacter cetorum Strains from a Dolphin and a Whale.</title>
        <authorList>
            <person name="Kersulyte D."/>
            <person name="Rossi M."/>
            <person name="Berg D.E."/>
        </authorList>
    </citation>
    <scope>NUCLEOTIDE SEQUENCE [LARGE SCALE GENOMIC DNA]</scope>
    <source>
        <strain evidence="2 3">MIT 99-5656</strain>
    </source>
</reference>
<name>I0EUH6_HELCM</name>
<evidence type="ECO:0000259" key="1">
    <source>
        <dbReference type="Pfam" id="PF05036"/>
    </source>
</evidence>
<dbReference type="Gene3D" id="3.30.70.1070">
    <property type="entry name" value="Sporulation related repeat"/>
    <property type="match status" value="1"/>
</dbReference>
<dbReference type="EMBL" id="CP003481">
    <property type="protein sequence ID" value="AFI06595.1"/>
    <property type="molecule type" value="Genomic_DNA"/>
</dbReference>
<evidence type="ECO:0000313" key="3">
    <source>
        <dbReference type="Proteomes" id="UP000005013"/>
    </source>
</evidence>
<dbReference type="Proteomes" id="UP000005013">
    <property type="component" value="Chromosome"/>
</dbReference>
<dbReference type="Pfam" id="PF05036">
    <property type="entry name" value="SPOR"/>
    <property type="match status" value="1"/>
</dbReference>
<feature type="domain" description="SPOR" evidence="1">
    <location>
        <begin position="191"/>
        <end position="247"/>
    </location>
</feature>
<dbReference type="PATRIC" id="fig|1163745.3.peg.1707"/>